<dbReference type="GO" id="GO:1901135">
    <property type="term" value="P:carbohydrate derivative metabolic process"/>
    <property type="evidence" value="ECO:0007669"/>
    <property type="project" value="InterPro"/>
</dbReference>
<dbReference type="STRING" id="100884.GCA_000269565_02123"/>
<accession>E7GB82</accession>
<dbReference type="InterPro" id="IPR035472">
    <property type="entry name" value="RpiR-like_SIS"/>
</dbReference>
<proteinExistence type="predicted"/>
<feature type="domain" description="HTH rpiR-type" evidence="4">
    <location>
        <begin position="1"/>
        <end position="73"/>
    </location>
</feature>
<evidence type="ECO:0000256" key="1">
    <source>
        <dbReference type="ARBA" id="ARBA00023015"/>
    </source>
</evidence>
<dbReference type="CDD" id="cd05013">
    <property type="entry name" value="SIS_RpiR"/>
    <property type="match status" value="1"/>
</dbReference>
<reference evidence="6 7" key="1">
    <citation type="submission" date="2010-12" db="EMBL/GenBank/DDBJ databases">
        <title>The Genome Sequence of Coprobacillus sp. strain 29_1.</title>
        <authorList>
            <consortium name="The Broad Institute Genome Sequencing Platform"/>
            <person name="Earl A."/>
            <person name="Ward D."/>
            <person name="Feldgarden M."/>
            <person name="Gevers D."/>
            <person name="Daigneault M."/>
            <person name="Sibley C.D."/>
            <person name="White A."/>
            <person name="Strauss J."/>
            <person name="Allen-Vercoe E."/>
            <person name="Young S.K."/>
            <person name="Zeng Q."/>
            <person name="Gargeya S."/>
            <person name="Fitzgerald M."/>
            <person name="Haas B."/>
            <person name="Abouelleil A."/>
            <person name="Alvarado L."/>
            <person name="Arachchi H.M."/>
            <person name="Berlin A."/>
            <person name="Brown A."/>
            <person name="Chapman S.B."/>
            <person name="Chen Z."/>
            <person name="Dunbar C."/>
            <person name="Freedman E."/>
            <person name="Gearin G."/>
            <person name="Gellesch M."/>
            <person name="Goldberg J."/>
            <person name="Griggs A."/>
            <person name="Gujja S."/>
            <person name="Heilman E."/>
            <person name="Heiman D."/>
            <person name="Howarth C."/>
            <person name="Larson L."/>
            <person name="Lui A."/>
            <person name="MacDonald P.J.P."/>
            <person name="Mehta T."/>
            <person name="Montmayeur A."/>
            <person name="Murphy C."/>
            <person name="Neiman D."/>
            <person name="Pearson M."/>
            <person name="Priest M."/>
            <person name="Roberts A."/>
            <person name="Saif S."/>
            <person name="Shea T."/>
            <person name="Shenoy N."/>
            <person name="Sisk P."/>
            <person name="Stolte C."/>
            <person name="Sykes S."/>
            <person name="White J."/>
            <person name="Yandava C."/>
            <person name="Nusbaum C."/>
            <person name="Birren B."/>
        </authorList>
    </citation>
    <scope>NUCLEOTIDE SEQUENCE [LARGE SCALE GENOMIC DNA]</scope>
    <source>
        <strain evidence="6 7">29_1</strain>
    </source>
</reference>
<evidence type="ECO:0000259" key="5">
    <source>
        <dbReference type="PROSITE" id="PS51464"/>
    </source>
</evidence>
<dbReference type="AlphaFoldDB" id="E7GB82"/>
<dbReference type="GeneID" id="78229962"/>
<dbReference type="eggNOG" id="COG1737">
    <property type="taxonomic scope" value="Bacteria"/>
</dbReference>
<dbReference type="Pfam" id="PF01380">
    <property type="entry name" value="SIS"/>
    <property type="match status" value="1"/>
</dbReference>
<dbReference type="InterPro" id="IPR036388">
    <property type="entry name" value="WH-like_DNA-bd_sf"/>
</dbReference>
<dbReference type="InterPro" id="IPR009057">
    <property type="entry name" value="Homeodomain-like_sf"/>
</dbReference>
<evidence type="ECO:0000256" key="2">
    <source>
        <dbReference type="ARBA" id="ARBA00023125"/>
    </source>
</evidence>
<dbReference type="InterPro" id="IPR001347">
    <property type="entry name" value="SIS_dom"/>
</dbReference>
<dbReference type="SUPFAM" id="SSF53697">
    <property type="entry name" value="SIS domain"/>
    <property type="match status" value="1"/>
</dbReference>
<dbReference type="PROSITE" id="PS51071">
    <property type="entry name" value="HTH_RPIR"/>
    <property type="match status" value="1"/>
</dbReference>
<feature type="domain" description="SIS" evidence="5">
    <location>
        <begin position="104"/>
        <end position="243"/>
    </location>
</feature>
<sequence>MLFLEKTPQLSDTDINIYQYIVTHLESVQYMRIRDLAQATFASTASILRFCNKFECNGYSEFRVRLQSYVQSQQEKLKKVDETIFINFLQRTNEALFQKNINDATQLLKEKELVLFVGHGSSNIIAEYGALYFSSLCSVALSVENPANYPINFIYQNISSKICVIVLSVSGETEEIIEYLQHFKRNNSSIICITNSTKSTIAKLSDVCIPYYITEESFEGSNITSQVPALYTVEYLARQVHSAKFYTTKSEKQDENE</sequence>
<dbReference type="Proteomes" id="UP000003157">
    <property type="component" value="Unassembled WGS sequence"/>
</dbReference>
<evidence type="ECO:0000313" key="6">
    <source>
        <dbReference type="EMBL" id="EFW04617.1"/>
    </source>
</evidence>
<dbReference type="SUPFAM" id="SSF46689">
    <property type="entry name" value="Homeodomain-like"/>
    <property type="match status" value="1"/>
</dbReference>
<dbReference type="OrthoDB" id="9762536at2"/>
<dbReference type="HOGENOM" id="CLU_055769_4_0_9"/>
<dbReference type="RefSeq" id="WP_008789123.1">
    <property type="nucleotide sequence ID" value="NZ_AKCB01000001.1"/>
</dbReference>
<protein>
    <submittedName>
        <fullName evidence="6">RpiR family transcriptional regulator</fullName>
    </submittedName>
</protein>
<dbReference type="Gene3D" id="1.10.10.10">
    <property type="entry name" value="Winged helix-like DNA-binding domain superfamily/Winged helix DNA-binding domain"/>
    <property type="match status" value="1"/>
</dbReference>
<keyword evidence="1" id="KW-0805">Transcription regulation</keyword>
<dbReference type="GO" id="GO:0097367">
    <property type="term" value="F:carbohydrate derivative binding"/>
    <property type="evidence" value="ECO:0007669"/>
    <property type="project" value="InterPro"/>
</dbReference>
<dbReference type="InterPro" id="IPR047640">
    <property type="entry name" value="RpiR-like"/>
</dbReference>
<dbReference type="PANTHER" id="PTHR30514:SF1">
    <property type="entry name" value="HTH-TYPE TRANSCRIPTIONAL REGULATOR HEXR-RELATED"/>
    <property type="match status" value="1"/>
</dbReference>
<dbReference type="GO" id="GO:0003677">
    <property type="term" value="F:DNA binding"/>
    <property type="evidence" value="ECO:0007669"/>
    <property type="project" value="UniProtKB-KW"/>
</dbReference>
<evidence type="ECO:0000313" key="7">
    <source>
        <dbReference type="Proteomes" id="UP000003157"/>
    </source>
</evidence>
<dbReference type="EMBL" id="ADKX01000034">
    <property type="protein sequence ID" value="EFW04617.1"/>
    <property type="molecule type" value="Genomic_DNA"/>
</dbReference>
<keyword evidence="2" id="KW-0238">DNA-binding</keyword>
<keyword evidence="3" id="KW-0804">Transcription</keyword>
<evidence type="ECO:0000256" key="3">
    <source>
        <dbReference type="ARBA" id="ARBA00023163"/>
    </source>
</evidence>
<dbReference type="Gene3D" id="3.40.50.10490">
    <property type="entry name" value="Glucose-6-phosphate isomerase like protein, domain 1"/>
    <property type="match status" value="1"/>
</dbReference>
<dbReference type="PANTHER" id="PTHR30514">
    <property type="entry name" value="GLUCOKINASE"/>
    <property type="match status" value="1"/>
</dbReference>
<dbReference type="PROSITE" id="PS51464">
    <property type="entry name" value="SIS"/>
    <property type="match status" value="1"/>
</dbReference>
<dbReference type="InterPro" id="IPR046348">
    <property type="entry name" value="SIS_dom_sf"/>
</dbReference>
<dbReference type="GO" id="GO:0003700">
    <property type="term" value="F:DNA-binding transcription factor activity"/>
    <property type="evidence" value="ECO:0007669"/>
    <property type="project" value="InterPro"/>
</dbReference>
<comment type="caution">
    <text evidence="6">The sequence shown here is derived from an EMBL/GenBank/DDBJ whole genome shotgun (WGS) entry which is preliminary data.</text>
</comment>
<organism evidence="6 7">
    <name type="scientific">Coprobacillus cateniformis</name>
    <dbReference type="NCBI Taxonomy" id="100884"/>
    <lineage>
        <taxon>Bacteria</taxon>
        <taxon>Bacillati</taxon>
        <taxon>Bacillota</taxon>
        <taxon>Erysipelotrichia</taxon>
        <taxon>Erysipelotrichales</taxon>
        <taxon>Coprobacillaceae</taxon>
        <taxon>Coprobacillus</taxon>
    </lineage>
</organism>
<dbReference type="InterPro" id="IPR000281">
    <property type="entry name" value="HTH_RpiR"/>
</dbReference>
<keyword evidence="7" id="KW-1185">Reference proteome</keyword>
<evidence type="ECO:0000259" key="4">
    <source>
        <dbReference type="PROSITE" id="PS51071"/>
    </source>
</evidence>
<gene>
    <name evidence="6" type="ORF">HMPREF9488_02023</name>
</gene>
<name>E7GB82_9FIRM</name>
<dbReference type="Pfam" id="PF01418">
    <property type="entry name" value="HTH_6"/>
    <property type="match status" value="1"/>
</dbReference>